<dbReference type="FunFam" id="2.40.10.120:FF:000004">
    <property type="entry name" value="Serine protease HTRA2, mitochondrial"/>
    <property type="match status" value="1"/>
</dbReference>
<gene>
    <name evidence="18" type="ORF">ANANG_G00137960</name>
</gene>
<dbReference type="GO" id="GO:0005758">
    <property type="term" value="C:mitochondrial intermembrane space"/>
    <property type="evidence" value="ECO:0007669"/>
    <property type="project" value="UniProtKB-SubCell"/>
</dbReference>
<dbReference type="Proteomes" id="UP001044222">
    <property type="component" value="Chromosome 7"/>
</dbReference>
<comment type="subcellular location">
    <subcellularLocation>
        <location evidence="3">Mitochondrion intermembrane space</location>
    </subcellularLocation>
    <subcellularLocation>
        <location evidence="2">Mitochondrion membrane</location>
        <topology evidence="2">Single-pass membrane protein</topology>
    </subcellularLocation>
</comment>
<dbReference type="PROSITE" id="PS50106">
    <property type="entry name" value="PDZ"/>
    <property type="match status" value="1"/>
</dbReference>
<evidence type="ECO:0000256" key="15">
    <source>
        <dbReference type="ARBA" id="ARBA00023136"/>
    </source>
</evidence>
<evidence type="ECO:0000256" key="7">
    <source>
        <dbReference type="ARBA" id="ARBA00022670"/>
    </source>
</evidence>
<dbReference type="GO" id="GO:0007005">
    <property type="term" value="P:mitochondrion organization"/>
    <property type="evidence" value="ECO:0007669"/>
    <property type="project" value="UniProtKB-ARBA"/>
</dbReference>
<dbReference type="EMBL" id="JAFIRN010000007">
    <property type="protein sequence ID" value="KAG5845353.1"/>
    <property type="molecule type" value="Genomic_DNA"/>
</dbReference>
<accession>A0A9D3RW45</accession>
<evidence type="ECO:0000313" key="18">
    <source>
        <dbReference type="EMBL" id="KAG5845353.1"/>
    </source>
</evidence>
<keyword evidence="15" id="KW-0472">Membrane</keyword>
<keyword evidence="7" id="KW-0645">Protease</keyword>
<dbReference type="PANTHER" id="PTHR22939">
    <property type="entry name" value="SERINE PROTEASE FAMILY S1C HTRA-RELATED"/>
    <property type="match status" value="1"/>
</dbReference>
<comment type="catalytic activity">
    <reaction evidence="1">
        <text>Cleavage of non-polar aliphatic amino-acids at the P1 position, with a preference for Val, Ile and Met. At the P2 and P3 positions, Arg is selected most strongly with a secondary preference for other hydrophilic residues.</text>
        <dbReference type="EC" id="3.4.21.108"/>
    </reaction>
</comment>
<organism evidence="18 19">
    <name type="scientific">Anguilla anguilla</name>
    <name type="common">European freshwater eel</name>
    <name type="synonym">Muraena anguilla</name>
    <dbReference type="NCBI Taxonomy" id="7936"/>
    <lineage>
        <taxon>Eukaryota</taxon>
        <taxon>Metazoa</taxon>
        <taxon>Chordata</taxon>
        <taxon>Craniata</taxon>
        <taxon>Vertebrata</taxon>
        <taxon>Euteleostomi</taxon>
        <taxon>Actinopterygii</taxon>
        <taxon>Neopterygii</taxon>
        <taxon>Teleostei</taxon>
        <taxon>Anguilliformes</taxon>
        <taxon>Anguillidae</taxon>
        <taxon>Anguilla</taxon>
    </lineage>
</organism>
<dbReference type="SUPFAM" id="SSF50494">
    <property type="entry name" value="Trypsin-like serine proteases"/>
    <property type="match status" value="1"/>
</dbReference>
<keyword evidence="9" id="KW-0053">Apoptosis</keyword>
<dbReference type="CDD" id="cd06785">
    <property type="entry name" value="cpPDZ_HtrA-like"/>
    <property type="match status" value="1"/>
</dbReference>
<evidence type="ECO:0000256" key="6">
    <source>
        <dbReference type="ARBA" id="ARBA00016929"/>
    </source>
</evidence>
<evidence type="ECO:0000259" key="17">
    <source>
        <dbReference type="PROSITE" id="PS50106"/>
    </source>
</evidence>
<evidence type="ECO:0000256" key="8">
    <source>
        <dbReference type="ARBA" id="ARBA00022692"/>
    </source>
</evidence>
<evidence type="ECO:0000256" key="10">
    <source>
        <dbReference type="ARBA" id="ARBA00022801"/>
    </source>
</evidence>
<keyword evidence="12" id="KW-0809">Transit peptide</keyword>
<dbReference type="GO" id="GO:0031966">
    <property type="term" value="C:mitochondrial membrane"/>
    <property type="evidence" value="ECO:0007669"/>
    <property type="project" value="UniProtKB-SubCell"/>
</dbReference>
<comment type="caution">
    <text evidence="18">The sequence shown here is derived from an EMBL/GenBank/DDBJ whole genome shotgun (WGS) entry which is preliminary data.</text>
</comment>
<keyword evidence="13" id="KW-1133">Transmembrane helix</keyword>
<evidence type="ECO:0000256" key="9">
    <source>
        <dbReference type="ARBA" id="ARBA00022703"/>
    </source>
</evidence>
<dbReference type="SMART" id="SM00228">
    <property type="entry name" value="PDZ"/>
    <property type="match status" value="1"/>
</dbReference>
<dbReference type="GO" id="GO:0006508">
    <property type="term" value="P:proteolysis"/>
    <property type="evidence" value="ECO:0007669"/>
    <property type="project" value="UniProtKB-KW"/>
</dbReference>
<proteinExistence type="inferred from homology"/>
<dbReference type="PANTHER" id="PTHR22939:SF127">
    <property type="entry name" value="SERINE PROTEASE HTRA2, MITOCHONDRIAL"/>
    <property type="match status" value="1"/>
</dbReference>
<dbReference type="Pfam" id="PF13365">
    <property type="entry name" value="Trypsin_2"/>
    <property type="match status" value="1"/>
</dbReference>
<name>A0A9D3RW45_ANGAN</name>
<protein>
    <recommendedName>
        <fullName evidence="6">Serine protease HTRA2, mitochondrial</fullName>
        <ecNumber evidence="5">3.4.21.108</ecNumber>
    </recommendedName>
</protein>
<evidence type="ECO:0000256" key="11">
    <source>
        <dbReference type="ARBA" id="ARBA00022825"/>
    </source>
</evidence>
<keyword evidence="16" id="KW-0865">Zymogen</keyword>
<keyword evidence="14" id="KW-0496">Mitochondrion</keyword>
<evidence type="ECO:0000256" key="14">
    <source>
        <dbReference type="ARBA" id="ARBA00023128"/>
    </source>
</evidence>
<dbReference type="InterPro" id="IPR041489">
    <property type="entry name" value="PDZ_6"/>
</dbReference>
<dbReference type="InterPro" id="IPR001478">
    <property type="entry name" value="PDZ"/>
</dbReference>
<comment type="similarity">
    <text evidence="4">Belongs to the peptidase S1C family.</text>
</comment>
<evidence type="ECO:0000256" key="3">
    <source>
        <dbReference type="ARBA" id="ARBA00004569"/>
    </source>
</evidence>
<dbReference type="AlphaFoldDB" id="A0A9D3RW45"/>
<keyword evidence="8" id="KW-0812">Transmembrane</keyword>
<dbReference type="GO" id="GO:0006915">
    <property type="term" value="P:apoptotic process"/>
    <property type="evidence" value="ECO:0007669"/>
    <property type="project" value="UniProtKB-KW"/>
</dbReference>
<dbReference type="InterPro" id="IPR001940">
    <property type="entry name" value="Peptidase_S1C"/>
</dbReference>
<dbReference type="Gene3D" id="2.30.42.10">
    <property type="match status" value="1"/>
</dbReference>
<evidence type="ECO:0000256" key="13">
    <source>
        <dbReference type="ARBA" id="ARBA00022989"/>
    </source>
</evidence>
<reference evidence="18" key="1">
    <citation type="submission" date="2021-01" db="EMBL/GenBank/DDBJ databases">
        <title>A chromosome-scale assembly of European eel, Anguilla anguilla.</title>
        <authorList>
            <person name="Henkel C."/>
            <person name="Jong-Raadsen S.A."/>
            <person name="Dufour S."/>
            <person name="Weltzien F.-A."/>
            <person name="Palstra A.P."/>
            <person name="Pelster B."/>
            <person name="Spaink H.P."/>
            <person name="Van Den Thillart G.E."/>
            <person name="Jansen H."/>
            <person name="Zahm M."/>
            <person name="Klopp C."/>
            <person name="Cedric C."/>
            <person name="Louis A."/>
            <person name="Berthelot C."/>
            <person name="Parey E."/>
            <person name="Roest Crollius H."/>
            <person name="Montfort J."/>
            <person name="Robinson-Rechavi M."/>
            <person name="Bucao C."/>
            <person name="Bouchez O."/>
            <person name="Gislard M."/>
            <person name="Lluch J."/>
            <person name="Milhes M."/>
            <person name="Lampietro C."/>
            <person name="Lopez Roques C."/>
            <person name="Donnadieu C."/>
            <person name="Braasch I."/>
            <person name="Desvignes T."/>
            <person name="Postlethwait J."/>
            <person name="Bobe J."/>
            <person name="Guiguen Y."/>
            <person name="Dirks R."/>
        </authorList>
    </citation>
    <scope>NUCLEOTIDE SEQUENCE</scope>
    <source>
        <strain evidence="18">Tag_6206</strain>
        <tissue evidence="18">Liver</tissue>
    </source>
</reference>
<evidence type="ECO:0000256" key="12">
    <source>
        <dbReference type="ARBA" id="ARBA00022946"/>
    </source>
</evidence>
<keyword evidence="10" id="KW-0378">Hydrolase</keyword>
<dbReference type="PRINTS" id="PR00834">
    <property type="entry name" value="PROTEASES2C"/>
</dbReference>
<evidence type="ECO:0000256" key="16">
    <source>
        <dbReference type="ARBA" id="ARBA00023145"/>
    </source>
</evidence>
<dbReference type="SUPFAM" id="SSF50156">
    <property type="entry name" value="PDZ domain-like"/>
    <property type="match status" value="1"/>
</dbReference>
<keyword evidence="11" id="KW-0720">Serine protease</keyword>
<dbReference type="GO" id="GO:0004252">
    <property type="term" value="F:serine-type endopeptidase activity"/>
    <property type="evidence" value="ECO:0007669"/>
    <property type="project" value="InterPro"/>
</dbReference>
<dbReference type="EC" id="3.4.21.108" evidence="5"/>
<sequence>MLLVFFTKCASPAKLDGPRYKYNFIADAVEKSAPAVVYIEIIGRHPFSGREVPISNGSGFIVTRDGLIVTNAHVVANKRGVRVRLANGEAYNATVQDVDQVADIATIKISAQHPLPTLPLGASADVRQGEFVVAMGSPFALRNTITSGIVSSTQRGSRELGLSNSNMDYIQTDAAIDFGNSGGPLINLDGEVIGINTMKVTAGISFAIPSDHLRHFLARATERKKSHLGESAAKRRYIGVMMLTLTPSIISELKLRDPAFPDILHGILIHRIIMGSPADRAGMKPGDVVVEINNAVVRTAEEVYRAVRSSDSLGMVVRRGCELLRLHMTPELTE</sequence>
<evidence type="ECO:0000256" key="2">
    <source>
        <dbReference type="ARBA" id="ARBA00004304"/>
    </source>
</evidence>
<dbReference type="Pfam" id="PF17820">
    <property type="entry name" value="PDZ_6"/>
    <property type="match status" value="1"/>
</dbReference>
<dbReference type="GO" id="GO:0043065">
    <property type="term" value="P:positive regulation of apoptotic process"/>
    <property type="evidence" value="ECO:0007669"/>
    <property type="project" value="TreeGrafter"/>
</dbReference>
<feature type="domain" description="PDZ" evidence="17">
    <location>
        <begin position="266"/>
        <end position="310"/>
    </location>
</feature>
<dbReference type="Gene3D" id="2.40.10.120">
    <property type="match status" value="1"/>
</dbReference>
<dbReference type="InterPro" id="IPR036034">
    <property type="entry name" value="PDZ_sf"/>
</dbReference>
<dbReference type="InterPro" id="IPR009003">
    <property type="entry name" value="Peptidase_S1_PA"/>
</dbReference>
<keyword evidence="19" id="KW-1185">Reference proteome</keyword>
<evidence type="ECO:0000256" key="4">
    <source>
        <dbReference type="ARBA" id="ARBA00010541"/>
    </source>
</evidence>
<evidence type="ECO:0000256" key="5">
    <source>
        <dbReference type="ARBA" id="ARBA00013033"/>
    </source>
</evidence>
<evidence type="ECO:0000313" key="19">
    <source>
        <dbReference type="Proteomes" id="UP001044222"/>
    </source>
</evidence>
<evidence type="ECO:0000256" key="1">
    <source>
        <dbReference type="ARBA" id="ARBA00001760"/>
    </source>
</evidence>